<evidence type="ECO:0000313" key="1">
    <source>
        <dbReference type="EMBL" id="JAE24268.1"/>
    </source>
</evidence>
<reference evidence="1" key="2">
    <citation type="journal article" date="2015" name="Data Brief">
        <title>Shoot transcriptome of the giant reed, Arundo donax.</title>
        <authorList>
            <person name="Barrero R.A."/>
            <person name="Guerrero F.D."/>
            <person name="Moolhuijzen P."/>
            <person name="Goolsby J.A."/>
            <person name="Tidwell J."/>
            <person name="Bellgard S.E."/>
            <person name="Bellgard M.I."/>
        </authorList>
    </citation>
    <scope>NUCLEOTIDE SEQUENCE</scope>
    <source>
        <tissue evidence="1">Shoot tissue taken approximately 20 cm above the soil surface</tissue>
    </source>
</reference>
<protein>
    <submittedName>
        <fullName evidence="1">Uncharacterized protein</fullName>
    </submittedName>
</protein>
<dbReference type="AlphaFoldDB" id="A0A0A9GUK9"/>
<accession>A0A0A9GUK9</accession>
<name>A0A0A9GUK9_ARUDO</name>
<dbReference type="EMBL" id="GBRH01173628">
    <property type="protein sequence ID" value="JAE24268.1"/>
    <property type="molecule type" value="Transcribed_RNA"/>
</dbReference>
<proteinExistence type="predicted"/>
<reference evidence="1" key="1">
    <citation type="submission" date="2014-09" db="EMBL/GenBank/DDBJ databases">
        <authorList>
            <person name="Magalhaes I.L.F."/>
            <person name="Oliveira U."/>
            <person name="Santos F.R."/>
            <person name="Vidigal T.H.D.A."/>
            <person name="Brescovit A.D."/>
            <person name="Santos A.J."/>
        </authorList>
    </citation>
    <scope>NUCLEOTIDE SEQUENCE</scope>
    <source>
        <tissue evidence="1">Shoot tissue taken approximately 20 cm above the soil surface</tissue>
    </source>
</reference>
<organism evidence="1">
    <name type="scientific">Arundo donax</name>
    <name type="common">Giant reed</name>
    <name type="synonym">Donax arundinaceus</name>
    <dbReference type="NCBI Taxonomy" id="35708"/>
    <lineage>
        <taxon>Eukaryota</taxon>
        <taxon>Viridiplantae</taxon>
        <taxon>Streptophyta</taxon>
        <taxon>Embryophyta</taxon>
        <taxon>Tracheophyta</taxon>
        <taxon>Spermatophyta</taxon>
        <taxon>Magnoliopsida</taxon>
        <taxon>Liliopsida</taxon>
        <taxon>Poales</taxon>
        <taxon>Poaceae</taxon>
        <taxon>PACMAD clade</taxon>
        <taxon>Arundinoideae</taxon>
        <taxon>Arundineae</taxon>
        <taxon>Arundo</taxon>
    </lineage>
</organism>
<sequence>MNQSGRGHEVMKKKKLVHNLKSKRWFI</sequence>